<dbReference type="Gene3D" id="2.60.40.10">
    <property type="entry name" value="Immunoglobulins"/>
    <property type="match status" value="1"/>
</dbReference>
<dbReference type="InterPro" id="IPR045474">
    <property type="entry name" value="GEVED"/>
</dbReference>
<dbReference type="Pfam" id="PF05572">
    <property type="entry name" value="Peptidase_M43"/>
    <property type="match status" value="1"/>
</dbReference>
<dbReference type="InterPro" id="IPR026444">
    <property type="entry name" value="Secre_tail"/>
</dbReference>
<dbReference type="InterPro" id="IPR008754">
    <property type="entry name" value="Peptidase_M43"/>
</dbReference>
<evidence type="ECO:0000259" key="1">
    <source>
        <dbReference type="PROSITE" id="PS50835"/>
    </source>
</evidence>
<proteinExistence type="predicted"/>
<dbReference type="Proteomes" id="UP001501410">
    <property type="component" value="Unassembled WGS sequence"/>
</dbReference>
<accession>A0ABP8MHS3</accession>
<evidence type="ECO:0000313" key="2">
    <source>
        <dbReference type="EMBL" id="GAA4449185.1"/>
    </source>
</evidence>
<organism evidence="2 3">
    <name type="scientific">Rurimicrobium arvi</name>
    <dbReference type="NCBI Taxonomy" id="2049916"/>
    <lineage>
        <taxon>Bacteria</taxon>
        <taxon>Pseudomonadati</taxon>
        <taxon>Bacteroidota</taxon>
        <taxon>Chitinophagia</taxon>
        <taxon>Chitinophagales</taxon>
        <taxon>Chitinophagaceae</taxon>
        <taxon>Rurimicrobium</taxon>
    </lineage>
</organism>
<feature type="domain" description="Ig-like" evidence="1">
    <location>
        <begin position="2457"/>
        <end position="2532"/>
    </location>
</feature>
<comment type="caution">
    <text evidence="2">The sequence shown here is derived from an EMBL/GenBank/DDBJ whole genome shotgun (WGS) entry which is preliminary data.</text>
</comment>
<dbReference type="InterPro" id="IPR007110">
    <property type="entry name" value="Ig-like_dom"/>
</dbReference>
<dbReference type="EMBL" id="BAABEZ010000001">
    <property type="protein sequence ID" value="GAA4449185.1"/>
    <property type="molecule type" value="Genomic_DNA"/>
</dbReference>
<dbReference type="Pfam" id="PF19081">
    <property type="entry name" value="Ig_7"/>
    <property type="match status" value="22"/>
</dbReference>
<dbReference type="SUPFAM" id="SSF55486">
    <property type="entry name" value="Metalloproteases ('zincins'), catalytic domain"/>
    <property type="match status" value="1"/>
</dbReference>
<dbReference type="Pfam" id="PF20009">
    <property type="entry name" value="GEVED"/>
    <property type="match status" value="1"/>
</dbReference>
<keyword evidence="3" id="KW-1185">Reference proteome</keyword>
<sequence length="2691" mass="273784">MHKNQLSLNKSYDSSVRRLDARWTSYAALASGAMLTYTSAGYVYEIPTVVHVIHTGGSVGSLYNPDSTKIAQMIAYLNASYAAASPFPDTTHGGCRIPLKFVLARRTPAGASTNGIIRVDASSLSGYSSWGVNVSLSSGVSDNTIKSLSRWSPADYYNIYCVNKIDGNDLYSGGGIAGYAYFPGSPSQDGMIVVAAEVTAGSTTVSHELGHAFGLYHTFEGDAGGTTCPSTTSCSTTGDLICDTEPHIRESSAFPSTWCPPTDYNSCTGRSYNYTQYNIMDYTECPPDRFTAGQRTRMLNTLDNERVGYKTSAGLLSPSGSITTVSCTPTSSSIANVGPVMVSFNGMNVWTGDAYAEQAAYADHAYTQQSSVRRGNTYTISVNTELNKQNVRVFIDYNNDGDFADAGEQVFSHNGTSIPETHSGSITIPATAVTCAYLRMRVVSVFYSATPSDYACGPYTYGQAEDYGVYVVSDTPAVTSPVTLCQGVSASALTASGSNLKWYTAATGGTGVTALIPSTATIGSTTYYVSQSGDGSATCESSRSALVVNVIAPPAAPAVTSPVTYCQGATASALTATGSSLLWYSAASGGTGSTTATVPSTATAGTFTYYVSQTSGGCESPRAAITVNITAAPAAPTVSTPVTYCIGASAVALTASGSSLQWYTLSSGGTGSTIAPVPSTASAGTTTYYVSQKPGTCESSRAAIAVTVKAVPGAPSVASMVVYCQGSTSVPLSASGAAPGDTLLWYTAATGGAPSYIAPTPSTTSVGSNTSWVSLKSAPSCEGSRSSITVNVNANPTAPTVSTPVSYCRGDLATALTATKSSGVDTLYWYTAATGGLGSATAPVPSTATAGLTNYWVSSRNNLSCESSRTAISVQVNALPLSPSVTAVSYCQGASAAPLTATPSVAGDTLYWYTTASGGTGSLTPPTPATTATGVTTYYVSERNTNKCESVRTAITVTVNAVPAAPSVVSPVIYCQGAVAVALSATKSAPSDTLLWYSTAIGGTASYTAPISSTASAGTSSWWVSLKSAPACESGRSAISVTINPGPAAPVVSTPVSYCRGDISVALTATKASGTDTLYWYTVATGGVGSLTAPVPATATAGITNYWVSSKSALSCEGSRAAIAVQVNALPAAPSANPVAYCRGAVAAPLTATPSSAGDTLYWYSTATGGTGSLIPPTPATTSTGITTYYVSERNANKCESARTAITVTVNAIPAAPSVVTPVGYCQGATALALIAAKSAPTDTLLWYTAATGGTASYTAPVPSTVFPGTTTWWVSLKSAAACEGGRSSILVAISPNPAAPAVTSPVSYCQGDPATALTATKASGTDTLYWYSTATGGTGSLTAPVPSTATAGLTSYWVSSRNILTCEGSRAIIAVQVNALPASPVVNAVTYCQGAVAVPLTATPSAAGDTLYWYTAATGGTGSLTAPTPATAATGVTTYYVSERNSNKCESPRAAIVVTVNRTPSAPTVVSPVLYCQGASTAPLIALKTVFTDTLLWYTTAAGGTASYTTPVPSTLIPGATNWWVSIKSSAACESSRSSILVAVSPNPAAPAVISPVSYCQGDPATALTATKASGTDTLYWYSTATGGSGSLTAPIPSTATSGTTNYWVGSRNVLTCESIRTNISVQVNALPSSPSTTSVTYCQGATALPLIATPSAAGDTLYWYTTASGGTGSRIAPTPSTGTPGITTYYVSERNMNKCESPRAAITVTVNLTPAAPAVVSPVTYCQGATAVALSAAKSAPSDTLLWYTAASGGASVYTAPVPSTVSAGTNTWWVSLKTAAACEGNRSAITVTVNPLPLAPAAASPVTYCKGDVATALTATGASGTDTLYWYTVATGGTGSLTAPIPSTATAGLTGYWVSSRNTLNCESSRVRVNVQVNDLPLAPVVSPVVYCQGAAAVPLTATASSAGDTLYWYTVATGGTASLSAPTPTTSATGVTTYYVSERNSNKCESPRAMITVTVNPTPAAPSVTSPLNLCIGSAATALTASGTGLLWYVAAIGGTGSATAPVPSTAALGTTTYYVSQTNSFNCESARSTLSVAVQDLPAAPAVVSPVTYCQGATATALTATKPSATDTLYWYTTATGGTGVTAAPVPATGTVGSTTVYAGARSRYGCTGTLRAAIVVTVNPTPVLPTVTSPVVYCQNAIALALNATAASAGDTLKWYTAATGGTGSNTAIVPATATAGTVNYYVSAKNVYGCEGPRAPIAVTVNALPAAPVVVSPVNLCVGGASSPLTATGTALLWYTSLTGTGSSTAPAPSTAAIATVLYYVTQTNTTTGCESPKATINVVVNPLPSVPVVITPLDICMNSVASRLGAGGTSLLWYTAATGGTGSATAPIPVTTAVGSFNYYVSQTSSVGCEGPRALLAVNVRPLPVVTVVPKTVPGFVYCPGKTVTLLASSTLPVTYQWYQGSLLLSGATSDTLAAGTTSNYKVVATTVYGCTDDTVISVTQDVAPVLTPPESTICENASVLLVCHPGYTGSLFDWKKDGFSMTPATPKANTRNVTASGSYTVTVTSIYGCVATTNSTSVSYYPKPVRPVIGRVGSTLYLSPSTGYIYYQWFRNGSVIAGANSSSYTYIKGGLYHAEVTDRNGCIANSDTAELQATSVPQMSLNTEIKVHPNPTNGKLQIEAPLVIHAELSDMMGRRLIYVENAQSIDLKDLPDGTYVLRLYDESRQLIAVEKINKVTWQ</sequence>
<dbReference type="PROSITE" id="PS50835">
    <property type="entry name" value="IG_LIKE"/>
    <property type="match status" value="1"/>
</dbReference>
<dbReference type="InterPro" id="IPR013783">
    <property type="entry name" value="Ig-like_fold"/>
</dbReference>
<protein>
    <recommendedName>
        <fullName evidence="1">Ig-like domain-containing protein</fullName>
    </recommendedName>
</protein>
<dbReference type="Gene3D" id="3.40.390.10">
    <property type="entry name" value="Collagenase (Catalytic Domain)"/>
    <property type="match status" value="1"/>
</dbReference>
<dbReference type="NCBIfam" id="TIGR04183">
    <property type="entry name" value="Por_Secre_tail"/>
    <property type="match status" value="1"/>
</dbReference>
<gene>
    <name evidence="2" type="ORF">GCM10023092_02870</name>
</gene>
<name>A0ABP8MHS3_9BACT</name>
<dbReference type="InterPro" id="IPR044023">
    <property type="entry name" value="Ig_7"/>
</dbReference>
<dbReference type="InterPro" id="IPR024079">
    <property type="entry name" value="MetalloPept_cat_dom_sf"/>
</dbReference>
<evidence type="ECO:0000313" key="3">
    <source>
        <dbReference type="Proteomes" id="UP001501410"/>
    </source>
</evidence>
<reference evidence="3" key="1">
    <citation type="journal article" date="2019" name="Int. J. Syst. Evol. Microbiol.">
        <title>The Global Catalogue of Microorganisms (GCM) 10K type strain sequencing project: providing services to taxonomists for standard genome sequencing and annotation.</title>
        <authorList>
            <consortium name="The Broad Institute Genomics Platform"/>
            <consortium name="The Broad Institute Genome Sequencing Center for Infectious Disease"/>
            <person name="Wu L."/>
            <person name="Ma J."/>
        </authorList>
    </citation>
    <scope>NUCLEOTIDE SEQUENCE [LARGE SCALE GENOMIC DNA]</scope>
    <source>
        <strain evidence="3">JCM 31921</strain>
    </source>
</reference>